<reference evidence="1" key="2">
    <citation type="journal article" date="2015" name="Data Brief">
        <title>Shoot transcriptome of the giant reed, Arundo donax.</title>
        <authorList>
            <person name="Barrero R.A."/>
            <person name="Guerrero F.D."/>
            <person name="Moolhuijzen P."/>
            <person name="Goolsby J.A."/>
            <person name="Tidwell J."/>
            <person name="Bellgard S.E."/>
            <person name="Bellgard M.I."/>
        </authorList>
    </citation>
    <scope>NUCLEOTIDE SEQUENCE</scope>
    <source>
        <tissue evidence="1">Shoot tissue taken approximately 20 cm above the soil surface</tissue>
    </source>
</reference>
<sequence length="59" mass="6492">MKSFRIIGSPLINASAIVPGPAFVMMQSQAPIHFSICFSNPLILTGTFHLRDCRVDRST</sequence>
<accession>A0A0A9GU41</accession>
<name>A0A0A9GU41_ARUDO</name>
<evidence type="ECO:0000313" key="1">
    <source>
        <dbReference type="EMBL" id="JAE26076.1"/>
    </source>
</evidence>
<dbReference type="AlphaFoldDB" id="A0A0A9GU41"/>
<protein>
    <submittedName>
        <fullName evidence="1">MGDG2</fullName>
    </submittedName>
</protein>
<proteinExistence type="predicted"/>
<organism evidence="1">
    <name type="scientific">Arundo donax</name>
    <name type="common">Giant reed</name>
    <name type="synonym">Donax arundinaceus</name>
    <dbReference type="NCBI Taxonomy" id="35708"/>
    <lineage>
        <taxon>Eukaryota</taxon>
        <taxon>Viridiplantae</taxon>
        <taxon>Streptophyta</taxon>
        <taxon>Embryophyta</taxon>
        <taxon>Tracheophyta</taxon>
        <taxon>Spermatophyta</taxon>
        <taxon>Magnoliopsida</taxon>
        <taxon>Liliopsida</taxon>
        <taxon>Poales</taxon>
        <taxon>Poaceae</taxon>
        <taxon>PACMAD clade</taxon>
        <taxon>Arundinoideae</taxon>
        <taxon>Arundineae</taxon>
        <taxon>Arundo</taxon>
    </lineage>
</organism>
<dbReference type="EMBL" id="GBRH01171820">
    <property type="protein sequence ID" value="JAE26076.1"/>
    <property type="molecule type" value="Transcribed_RNA"/>
</dbReference>
<reference evidence="1" key="1">
    <citation type="submission" date="2014-09" db="EMBL/GenBank/DDBJ databases">
        <authorList>
            <person name="Magalhaes I.L.F."/>
            <person name="Oliveira U."/>
            <person name="Santos F.R."/>
            <person name="Vidigal T.H.D.A."/>
            <person name="Brescovit A.D."/>
            <person name="Santos A.J."/>
        </authorList>
    </citation>
    <scope>NUCLEOTIDE SEQUENCE</scope>
    <source>
        <tissue evidence="1">Shoot tissue taken approximately 20 cm above the soil surface</tissue>
    </source>
</reference>